<feature type="region of interest" description="Disordered" evidence="1">
    <location>
        <begin position="31"/>
        <end position="69"/>
    </location>
</feature>
<dbReference type="AlphaFoldDB" id="A0AAV7LKZ0"/>
<dbReference type="EMBL" id="JANPWB010000015">
    <property type="protein sequence ID" value="KAJ1091614.1"/>
    <property type="molecule type" value="Genomic_DNA"/>
</dbReference>
<proteinExistence type="predicted"/>
<dbReference type="Proteomes" id="UP001066276">
    <property type="component" value="Chromosome 11"/>
</dbReference>
<feature type="region of interest" description="Disordered" evidence="1">
    <location>
        <begin position="95"/>
        <end position="115"/>
    </location>
</feature>
<reference evidence="2" key="1">
    <citation type="journal article" date="2022" name="bioRxiv">
        <title>Sequencing and chromosome-scale assembly of the giantPleurodeles waltlgenome.</title>
        <authorList>
            <person name="Brown T."/>
            <person name="Elewa A."/>
            <person name="Iarovenko S."/>
            <person name="Subramanian E."/>
            <person name="Araus A.J."/>
            <person name="Petzold A."/>
            <person name="Susuki M."/>
            <person name="Suzuki K.-i.T."/>
            <person name="Hayashi T."/>
            <person name="Toyoda A."/>
            <person name="Oliveira C."/>
            <person name="Osipova E."/>
            <person name="Leigh N.D."/>
            <person name="Simon A."/>
            <person name="Yun M.H."/>
        </authorList>
    </citation>
    <scope>NUCLEOTIDE SEQUENCE</scope>
    <source>
        <strain evidence="2">20211129_DDA</strain>
        <tissue evidence="2">Liver</tissue>
    </source>
</reference>
<organism evidence="2 3">
    <name type="scientific">Pleurodeles waltl</name>
    <name type="common">Iberian ribbed newt</name>
    <dbReference type="NCBI Taxonomy" id="8319"/>
    <lineage>
        <taxon>Eukaryota</taxon>
        <taxon>Metazoa</taxon>
        <taxon>Chordata</taxon>
        <taxon>Craniata</taxon>
        <taxon>Vertebrata</taxon>
        <taxon>Euteleostomi</taxon>
        <taxon>Amphibia</taxon>
        <taxon>Batrachia</taxon>
        <taxon>Caudata</taxon>
        <taxon>Salamandroidea</taxon>
        <taxon>Salamandridae</taxon>
        <taxon>Pleurodelinae</taxon>
        <taxon>Pleurodeles</taxon>
    </lineage>
</organism>
<name>A0AAV7LKZ0_PLEWA</name>
<gene>
    <name evidence="2" type="ORF">NDU88_004731</name>
</gene>
<evidence type="ECO:0000313" key="3">
    <source>
        <dbReference type="Proteomes" id="UP001066276"/>
    </source>
</evidence>
<sequence length="226" mass="24167">MESEYVQAALSLLGKAGRMDLVRQEVLPARREKLRKRSQRQAPRKFYGEPGKKGTVKLSKEGPGGPGVRSGQWGVLGVQGVPRFVAEDLDFSGTPDLSCQGERRGRGEPGERGAGRARLAWGGSITLARRTGGASGGWPKLITRRRLAADAPGKRCRGKGFAPASAAASWERRPGPLGVQAGVYKTRTVGTTAAWHIERRTLDKQVSESAPSPAKKADSTEIALPC</sequence>
<feature type="compositionally biased region" description="Basic residues" evidence="1">
    <location>
        <begin position="32"/>
        <end position="43"/>
    </location>
</feature>
<comment type="caution">
    <text evidence="2">The sequence shown here is derived from an EMBL/GenBank/DDBJ whole genome shotgun (WGS) entry which is preliminary data.</text>
</comment>
<feature type="compositionally biased region" description="Basic and acidic residues" evidence="1">
    <location>
        <begin position="101"/>
        <end position="114"/>
    </location>
</feature>
<accession>A0AAV7LKZ0</accession>
<evidence type="ECO:0000256" key="1">
    <source>
        <dbReference type="SAM" id="MobiDB-lite"/>
    </source>
</evidence>
<protein>
    <submittedName>
        <fullName evidence="2">Uncharacterized protein</fullName>
    </submittedName>
</protein>
<keyword evidence="3" id="KW-1185">Reference proteome</keyword>
<feature type="region of interest" description="Disordered" evidence="1">
    <location>
        <begin position="202"/>
        <end position="226"/>
    </location>
</feature>
<evidence type="ECO:0000313" key="2">
    <source>
        <dbReference type="EMBL" id="KAJ1091614.1"/>
    </source>
</evidence>